<dbReference type="Gene3D" id="3.40.630.30">
    <property type="match status" value="1"/>
</dbReference>
<proteinExistence type="predicted"/>
<dbReference type="AlphaFoldDB" id="A0A964BTB4"/>
<keyword evidence="2" id="KW-1185">Reference proteome</keyword>
<gene>
    <name evidence="1" type="ORF">I4641_10825</name>
</gene>
<dbReference type="Proteomes" id="UP000729733">
    <property type="component" value="Unassembled WGS sequence"/>
</dbReference>
<organism evidence="1 2">
    <name type="scientific">Waterburya agarophytonicola KI4</name>
    <dbReference type="NCBI Taxonomy" id="2874699"/>
    <lineage>
        <taxon>Bacteria</taxon>
        <taxon>Bacillati</taxon>
        <taxon>Cyanobacteriota</taxon>
        <taxon>Cyanophyceae</taxon>
        <taxon>Pleurocapsales</taxon>
        <taxon>Hyellaceae</taxon>
        <taxon>Waterburya</taxon>
        <taxon>Waterburya agarophytonicola</taxon>
    </lineage>
</organism>
<evidence type="ECO:0000313" key="2">
    <source>
        <dbReference type="Proteomes" id="UP000729733"/>
    </source>
</evidence>
<name>A0A964BTB4_9CYAN</name>
<sequence>MKITIDDLRGREIAAFLTEHIEEMKSVSPPESKHALNLEDLRKPEITFWTLFQTIFLFDRNNRTRLILH</sequence>
<accession>A0A964BTB4</accession>
<comment type="caution">
    <text evidence="1">The sequence shown here is derived from an EMBL/GenBank/DDBJ whole genome shotgun (WGS) entry which is preliminary data.</text>
</comment>
<reference evidence="1" key="1">
    <citation type="journal article" date="2021" name="Antonie Van Leeuwenhoek">
        <title>Draft genome and description of Waterburya agarophytonicola gen. nov. sp. nov. (Pleurocapsales, Cyanobacteria): a seaweed symbiont.</title>
        <authorList>
            <person name="Bonthond G."/>
            <person name="Shalygin S."/>
            <person name="Bayer T."/>
            <person name="Weinberger F."/>
        </authorList>
    </citation>
    <scope>NUCLEOTIDE SEQUENCE</scope>
    <source>
        <strain evidence="1">KI4</strain>
    </source>
</reference>
<dbReference type="EMBL" id="JADWDC010000022">
    <property type="protein sequence ID" value="MCC0177470.1"/>
    <property type="molecule type" value="Genomic_DNA"/>
</dbReference>
<protein>
    <submittedName>
        <fullName evidence="1">Uncharacterized protein</fullName>
    </submittedName>
</protein>
<evidence type="ECO:0000313" key="1">
    <source>
        <dbReference type="EMBL" id="MCC0177470.1"/>
    </source>
</evidence>